<dbReference type="PANTHER" id="PTHR12601:SF39">
    <property type="entry name" value="PROTEIN REDUCED CHLOROPLAST COVERAGE 2"/>
    <property type="match status" value="1"/>
</dbReference>
<reference evidence="2" key="2">
    <citation type="submission" date="2022-01" db="EMBL/GenBank/DDBJ databases">
        <authorList>
            <person name="Yamashiro T."/>
            <person name="Shiraishi A."/>
            <person name="Satake H."/>
            <person name="Nakayama K."/>
        </authorList>
    </citation>
    <scope>NUCLEOTIDE SEQUENCE</scope>
</reference>
<evidence type="ECO:0000259" key="1">
    <source>
        <dbReference type="PROSITE" id="PS51823"/>
    </source>
</evidence>
<gene>
    <name evidence="2" type="ORF">Tco_0876701</name>
</gene>
<evidence type="ECO:0000313" key="3">
    <source>
        <dbReference type="Proteomes" id="UP001151760"/>
    </source>
</evidence>
<feature type="domain" description="Clu" evidence="1">
    <location>
        <begin position="1"/>
        <end position="209"/>
    </location>
</feature>
<keyword evidence="3" id="KW-1185">Reference proteome</keyword>
<accession>A0ABQ5BT17</accession>
<dbReference type="Proteomes" id="UP001151760">
    <property type="component" value="Unassembled WGS sequence"/>
</dbReference>
<proteinExistence type="predicted"/>
<protein>
    <submittedName>
        <fullName evidence="2">Protein TSS</fullName>
    </submittedName>
</protein>
<dbReference type="EMBL" id="BQNB010013604">
    <property type="protein sequence ID" value="GJT17995.1"/>
    <property type="molecule type" value="Genomic_DNA"/>
</dbReference>
<evidence type="ECO:0000313" key="2">
    <source>
        <dbReference type="EMBL" id="GJT17995.1"/>
    </source>
</evidence>
<organism evidence="2 3">
    <name type="scientific">Tanacetum coccineum</name>
    <dbReference type="NCBI Taxonomy" id="301880"/>
    <lineage>
        <taxon>Eukaryota</taxon>
        <taxon>Viridiplantae</taxon>
        <taxon>Streptophyta</taxon>
        <taxon>Embryophyta</taxon>
        <taxon>Tracheophyta</taxon>
        <taxon>Spermatophyta</taxon>
        <taxon>Magnoliopsida</taxon>
        <taxon>eudicotyledons</taxon>
        <taxon>Gunneridae</taxon>
        <taxon>Pentapetalae</taxon>
        <taxon>asterids</taxon>
        <taxon>campanulids</taxon>
        <taxon>Asterales</taxon>
        <taxon>Asteraceae</taxon>
        <taxon>Asteroideae</taxon>
        <taxon>Anthemideae</taxon>
        <taxon>Anthemidinae</taxon>
        <taxon>Tanacetum</taxon>
    </lineage>
</organism>
<dbReference type="PANTHER" id="PTHR12601">
    <property type="entry name" value="EUKARYOTIC TRANSLATION INITIATION FACTOR 3 SUBUNIT EIF-3"/>
    <property type="match status" value="1"/>
</dbReference>
<dbReference type="InterPro" id="IPR027523">
    <property type="entry name" value="CLU_prot"/>
</dbReference>
<name>A0ABQ5BT17_9ASTR</name>
<dbReference type="PROSITE" id="PS51823">
    <property type="entry name" value="CLU"/>
    <property type="match status" value="1"/>
</dbReference>
<reference evidence="2" key="1">
    <citation type="journal article" date="2022" name="Int. J. Mol. Sci.">
        <title>Draft Genome of Tanacetum Coccineum: Genomic Comparison of Closely Related Tanacetum-Family Plants.</title>
        <authorList>
            <person name="Yamashiro T."/>
            <person name="Shiraishi A."/>
            <person name="Nakayama K."/>
            <person name="Satake H."/>
        </authorList>
    </citation>
    <scope>NUCLEOTIDE SEQUENCE</scope>
</reference>
<comment type="caution">
    <text evidence="2">The sequence shown here is derived from an EMBL/GenBank/DDBJ whole genome shotgun (WGS) entry which is preliminary data.</text>
</comment>
<dbReference type="InterPro" id="IPR025697">
    <property type="entry name" value="CLU_dom"/>
</dbReference>
<sequence>MPCKTQEERQVRDRKAFLLHCLFVDVSVLKAVAAIKNLAQNSNCCSTGPTNSVLHEEKVRDLSIIVTRDVADASTKIDGKNDGSRVLGLSHEELAKRNLIKGVTADESATVHDTSTLGIVDIDIEDQPEGGANALNVHSLRMLLHKSSTPSPSGGEDLQSGKVLVKKVFKESVTKMGEDSKNTKSIRWELGACWVQHLQNQASTEAKVEPAVKGLGKGLLKDLKNV</sequence>